<accession>A0A078FZL3</accession>
<dbReference type="Gramene" id="CDY18476">
    <property type="protein sequence ID" value="CDY18476"/>
    <property type="gene ID" value="GSBRNA2T00005479001"/>
</dbReference>
<keyword evidence="3" id="KW-1185">Reference proteome</keyword>
<gene>
    <name evidence="2" type="primary">BnaA04g21110D</name>
    <name evidence="1" type="ORF">DARMORV10_A04P28200.1</name>
    <name evidence="2" type="ORF">GSBRNA2T00005479001</name>
</gene>
<dbReference type="EMBL" id="LK032085">
    <property type="protein sequence ID" value="CDY18476.1"/>
    <property type="molecule type" value="Genomic_DNA"/>
</dbReference>
<protein>
    <submittedName>
        <fullName evidence="1">(rape) hypothetical protein</fullName>
    </submittedName>
    <submittedName>
        <fullName evidence="2">BnaA04g21110D protein</fullName>
    </submittedName>
</protein>
<dbReference type="Proteomes" id="UP001295469">
    <property type="component" value="Chromosome A04"/>
</dbReference>
<proteinExistence type="predicted"/>
<reference evidence="2" key="2">
    <citation type="submission" date="2014-06" db="EMBL/GenBank/DDBJ databases">
        <authorList>
            <person name="Genoscope - CEA"/>
        </authorList>
    </citation>
    <scope>NUCLEOTIDE SEQUENCE</scope>
</reference>
<reference evidence="1" key="3">
    <citation type="submission" date="2021-01" db="EMBL/GenBank/DDBJ databases">
        <authorList>
            <consortium name="Genoscope - CEA"/>
            <person name="William W."/>
        </authorList>
    </citation>
    <scope>NUCLEOTIDE SEQUENCE</scope>
</reference>
<dbReference type="AlphaFoldDB" id="A0A078FZL3"/>
<organism evidence="2 3">
    <name type="scientific">Brassica napus</name>
    <name type="common">Rape</name>
    <dbReference type="NCBI Taxonomy" id="3708"/>
    <lineage>
        <taxon>Eukaryota</taxon>
        <taxon>Viridiplantae</taxon>
        <taxon>Streptophyta</taxon>
        <taxon>Embryophyta</taxon>
        <taxon>Tracheophyta</taxon>
        <taxon>Spermatophyta</taxon>
        <taxon>Magnoliopsida</taxon>
        <taxon>eudicotyledons</taxon>
        <taxon>Gunneridae</taxon>
        <taxon>Pentapetalae</taxon>
        <taxon>rosids</taxon>
        <taxon>malvids</taxon>
        <taxon>Brassicales</taxon>
        <taxon>Brassicaceae</taxon>
        <taxon>Brassiceae</taxon>
        <taxon>Brassica</taxon>
    </lineage>
</organism>
<name>A0A078FZL3_BRANA</name>
<evidence type="ECO:0000313" key="2">
    <source>
        <dbReference type="EMBL" id="CDY18476.1"/>
    </source>
</evidence>
<dbReference type="Proteomes" id="UP000028999">
    <property type="component" value="Unassembled WGS sequence"/>
</dbReference>
<evidence type="ECO:0000313" key="1">
    <source>
        <dbReference type="EMBL" id="CAF2293235.1"/>
    </source>
</evidence>
<reference evidence="2 3" key="1">
    <citation type="journal article" date="2014" name="Science">
        <title>Plant genetics. Early allopolyploid evolution in the post-Neolithic Brassica napus oilseed genome.</title>
        <authorList>
            <person name="Chalhoub B."/>
            <person name="Denoeud F."/>
            <person name="Liu S."/>
            <person name="Parkin I.A."/>
            <person name="Tang H."/>
            <person name="Wang X."/>
            <person name="Chiquet J."/>
            <person name="Belcram H."/>
            <person name="Tong C."/>
            <person name="Samans B."/>
            <person name="Correa M."/>
            <person name="Da Silva C."/>
            <person name="Just J."/>
            <person name="Falentin C."/>
            <person name="Koh C.S."/>
            <person name="Le Clainche I."/>
            <person name="Bernard M."/>
            <person name="Bento P."/>
            <person name="Noel B."/>
            <person name="Labadie K."/>
            <person name="Alberti A."/>
            <person name="Charles M."/>
            <person name="Arnaud D."/>
            <person name="Guo H."/>
            <person name="Daviaud C."/>
            <person name="Alamery S."/>
            <person name="Jabbari K."/>
            <person name="Zhao M."/>
            <person name="Edger P.P."/>
            <person name="Chelaifa H."/>
            <person name="Tack D."/>
            <person name="Lassalle G."/>
            <person name="Mestiri I."/>
            <person name="Schnel N."/>
            <person name="Le Paslier M.C."/>
            <person name="Fan G."/>
            <person name="Renault V."/>
            <person name="Bayer P.E."/>
            <person name="Golicz A.A."/>
            <person name="Manoli S."/>
            <person name="Lee T.H."/>
            <person name="Thi V.H."/>
            <person name="Chalabi S."/>
            <person name="Hu Q."/>
            <person name="Fan C."/>
            <person name="Tollenaere R."/>
            <person name="Lu Y."/>
            <person name="Battail C."/>
            <person name="Shen J."/>
            <person name="Sidebottom C.H."/>
            <person name="Wang X."/>
            <person name="Canaguier A."/>
            <person name="Chauveau A."/>
            <person name="Berard A."/>
            <person name="Deniot G."/>
            <person name="Guan M."/>
            <person name="Liu Z."/>
            <person name="Sun F."/>
            <person name="Lim Y.P."/>
            <person name="Lyons E."/>
            <person name="Town C.D."/>
            <person name="Bancroft I."/>
            <person name="Wang X."/>
            <person name="Meng J."/>
            <person name="Ma J."/>
            <person name="Pires J.C."/>
            <person name="King G.J."/>
            <person name="Brunel D."/>
            <person name="Delourme R."/>
            <person name="Renard M."/>
            <person name="Aury J.M."/>
            <person name="Adams K.L."/>
            <person name="Batley J."/>
            <person name="Snowdon R.J."/>
            <person name="Tost J."/>
            <person name="Edwards D."/>
            <person name="Zhou Y."/>
            <person name="Hua W."/>
            <person name="Sharpe A.G."/>
            <person name="Paterson A.H."/>
            <person name="Guan C."/>
            <person name="Wincker P."/>
        </authorList>
    </citation>
    <scope>NUCLEOTIDE SEQUENCE [LARGE SCALE GENOMIC DNA]</scope>
    <source>
        <strain evidence="3">cv. Darmor-bzh</strain>
    </source>
</reference>
<sequence>MPEPLFFTGGFSGTCLLPVSLGTDGFLPRGELAVPLSNSGTLSFVGGVSLCKAETRS</sequence>
<dbReference type="EMBL" id="HG994358">
    <property type="protein sequence ID" value="CAF2293235.1"/>
    <property type="molecule type" value="Genomic_DNA"/>
</dbReference>
<evidence type="ECO:0000313" key="3">
    <source>
        <dbReference type="Proteomes" id="UP000028999"/>
    </source>
</evidence>
<dbReference type="PaxDb" id="3708-A0A078FZL3"/>